<dbReference type="GO" id="GO:0008195">
    <property type="term" value="F:phosphatidate phosphatase activity"/>
    <property type="evidence" value="ECO:0007669"/>
    <property type="project" value="TreeGrafter"/>
</dbReference>
<dbReference type="OrthoDB" id="10030083at2759"/>
<feature type="transmembrane region" description="Helical" evidence="6">
    <location>
        <begin position="205"/>
        <end position="222"/>
    </location>
</feature>
<feature type="transmembrane region" description="Helical" evidence="6">
    <location>
        <begin position="106"/>
        <end position="124"/>
    </location>
</feature>
<reference evidence="8 9" key="1">
    <citation type="submission" date="2013-03" db="EMBL/GenBank/DDBJ databases">
        <title>The Genome Sequence of Capronia epimyces CBS 606.96.</title>
        <authorList>
            <consortium name="The Broad Institute Genomics Platform"/>
            <person name="Cuomo C."/>
            <person name="de Hoog S."/>
            <person name="Gorbushina A."/>
            <person name="Walker B."/>
            <person name="Young S.K."/>
            <person name="Zeng Q."/>
            <person name="Gargeya S."/>
            <person name="Fitzgerald M."/>
            <person name="Haas B."/>
            <person name="Abouelleil A."/>
            <person name="Allen A.W."/>
            <person name="Alvarado L."/>
            <person name="Arachchi H.M."/>
            <person name="Berlin A.M."/>
            <person name="Chapman S.B."/>
            <person name="Gainer-Dewar J."/>
            <person name="Goldberg J."/>
            <person name="Griggs A."/>
            <person name="Gujja S."/>
            <person name="Hansen M."/>
            <person name="Howarth C."/>
            <person name="Imamovic A."/>
            <person name="Ireland A."/>
            <person name="Larimer J."/>
            <person name="McCowan C."/>
            <person name="Murphy C."/>
            <person name="Pearson M."/>
            <person name="Poon T.W."/>
            <person name="Priest M."/>
            <person name="Roberts A."/>
            <person name="Saif S."/>
            <person name="Shea T."/>
            <person name="Sisk P."/>
            <person name="Sykes S."/>
            <person name="Wortman J."/>
            <person name="Nusbaum C."/>
            <person name="Birren B."/>
        </authorList>
    </citation>
    <scope>NUCLEOTIDE SEQUENCE [LARGE SCALE GENOMIC DNA]</scope>
    <source>
        <strain evidence="8 9">CBS 606.96</strain>
    </source>
</reference>
<keyword evidence="3 6" id="KW-0812">Transmembrane</keyword>
<dbReference type="STRING" id="1182542.W9YAF3"/>
<evidence type="ECO:0000313" key="8">
    <source>
        <dbReference type="EMBL" id="EXJ89488.1"/>
    </source>
</evidence>
<gene>
    <name evidence="8" type="ORF">A1O3_02555</name>
</gene>
<dbReference type="InterPro" id="IPR000326">
    <property type="entry name" value="PAP2/HPO"/>
</dbReference>
<dbReference type="EMBL" id="AMGY01000002">
    <property type="protein sequence ID" value="EXJ89488.1"/>
    <property type="molecule type" value="Genomic_DNA"/>
</dbReference>
<evidence type="ECO:0000256" key="6">
    <source>
        <dbReference type="SAM" id="Phobius"/>
    </source>
</evidence>
<evidence type="ECO:0000259" key="7">
    <source>
        <dbReference type="SMART" id="SM00014"/>
    </source>
</evidence>
<dbReference type="eggNOG" id="KOG3030">
    <property type="taxonomic scope" value="Eukaryota"/>
</dbReference>
<name>W9YAF3_9EURO</name>
<comment type="subcellular location">
    <subcellularLocation>
        <location evidence="1">Membrane</location>
        <topology evidence="1">Multi-pass membrane protein</topology>
    </subcellularLocation>
</comment>
<dbReference type="PANTHER" id="PTHR10165">
    <property type="entry name" value="LIPID PHOSPHATE PHOSPHATASE"/>
    <property type="match status" value="1"/>
</dbReference>
<sequence>LPCRQQSHHLTAWAIAKFRSTAIHCGISLESQMWRSTNDAGGVAGSIRRVWQWSYASDYVGFALLLAVYTYVQFFVEPFHRMFSLDDHAKQYPHAIVQRVSSRENIIWAGGGPLVLIMVWSLVFRPGLHKAHVTILGLLISLFLASLLTDIIKNAVGRPRPDLIARCKPEPGTPEHQLVTISVCTETDHHTLHDGWRSFPSGHSSWAFSGLGYLALFLAGQLRIFRPHADLAKVMVVLAPLVGASLIAMSRLADYRHDVFDVTCGSLLGMLVAYFSYRRYYRPLKHPRCEIPYPNPADCAAARIASKARDLEQQTNGEYSLDDLSEDEVLAYPLTHAQSPRTDEQSAHA</sequence>
<evidence type="ECO:0000256" key="5">
    <source>
        <dbReference type="ARBA" id="ARBA00023136"/>
    </source>
</evidence>
<keyword evidence="9" id="KW-1185">Reference proteome</keyword>
<comment type="similarity">
    <text evidence="2">Belongs to the PA-phosphatase related phosphoesterase family.</text>
</comment>
<dbReference type="GO" id="GO:0046839">
    <property type="term" value="P:phospholipid dephosphorylation"/>
    <property type="evidence" value="ECO:0007669"/>
    <property type="project" value="TreeGrafter"/>
</dbReference>
<accession>W9YAF3</accession>
<proteinExistence type="inferred from homology"/>
<dbReference type="Pfam" id="PF01569">
    <property type="entry name" value="PAP2"/>
    <property type="match status" value="1"/>
</dbReference>
<dbReference type="GO" id="GO:0016020">
    <property type="term" value="C:membrane"/>
    <property type="evidence" value="ECO:0007669"/>
    <property type="project" value="UniProtKB-SubCell"/>
</dbReference>
<organism evidence="8 9">
    <name type="scientific">Capronia epimyces CBS 606.96</name>
    <dbReference type="NCBI Taxonomy" id="1182542"/>
    <lineage>
        <taxon>Eukaryota</taxon>
        <taxon>Fungi</taxon>
        <taxon>Dikarya</taxon>
        <taxon>Ascomycota</taxon>
        <taxon>Pezizomycotina</taxon>
        <taxon>Eurotiomycetes</taxon>
        <taxon>Chaetothyriomycetidae</taxon>
        <taxon>Chaetothyriales</taxon>
        <taxon>Herpotrichiellaceae</taxon>
        <taxon>Capronia</taxon>
    </lineage>
</organism>
<dbReference type="HOGENOM" id="CLU_021458_6_1_1"/>
<dbReference type="AlphaFoldDB" id="W9YAF3"/>
<dbReference type="InterPro" id="IPR036938">
    <property type="entry name" value="PAP2/HPO_sf"/>
</dbReference>
<evidence type="ECO:0000256" key="2">
    <source>
        <dbReference type="ARBA" id="ARBA00008816"/>
    </source>
</evidence>
<keyword evidence="5 6" id="KW-0472">Membrane</keyword>
<comment type="caution">
    <text evidence="8">The sequence shown here is derived from an EMBL/GenBank/DDBJ whole genome shotgun (WGS) entry which is preliminary data.</text>
</comment>
<dbReference type="PANTHER" id="PTHR10165:SF35">
    <property type="entry name" value="RE23632P"/>
    <property type="match status" value="1"/>
</dbReference>
<dbReference type="SUPFAM" id="SSF48317">
    <property type="entry name" value="Acid phosphatase/Vanadium-dependent haloperoxidase"/>
    <property type="match status" value="1"/>
</dbReference>
<feature type="non-terminal residue" evidence="8">
    <location>
        <position position="349"/>
    </location>
</feature>
<feature type="non-terminal residue" evidence="8">
    <location>
        <position position="1"/>
    </location>
</feature>
<feature type="transmembrane region" description="Helical" evidence="6">
    <location>
        <begin position="56"/>
        <end position="76"/>
    </location>
</feature>
<feature type="transmembrane region" description="Helical" evidence="6">
    <location>
        <begin position="131"/>
        <end position="152"/>
    </location>
</feature>
<feature type="transmembrane region" description="Helical" evidence="6">
    <location>
        <begin position="259"/>
        <end position="277"/>
    </location>
</feature>
<evidence type="ECO:0000256" key="1">
    <source>
        <dbReference type="ARBA" id="ARBA00004141"/>
    </source>
</evidence>
<dbReference type="FunFam" id="1.20.144.10:FF:000017">
    <property type="entry name" value="Diacylglycerol pyrophosphate phosphatase 1"/>
    <property type="match status" value="1"/>
</dbReference>
<evidence type="ECO:0000256" key="3">
    <source>
        <dbReference type="ARBA" id="ARBA00022692"/>
    </source>
</evidence>
<dbReference type="GO" id="GO:0006644">
    <property type="term" value="P:phospholipid metabolic process"/>
    <property type="evidence" value="ECO:0007669"/>
    <property type="project" value="InterPro"/>
</dbReference>
<dbReference type="Proteomes" id="UP000019478">
    <property type="component" value="Unassembled WGS sequence"/>
</dbReference>
<protein>
    <recommendedName>
        <fullName evidence="7">Phosphatidic acid phosphatase type 2/haloperoxidase domain-containing protein</fullName>
    </recommendedName>
</protein>
<dbReference type="RefSeq" id="XP_007730885.1">
    <property type="nucleotide sequence ID" value="XM_007732695.1"/>
</dbReference>
<dbReference type="Gene3D" id="1.20.144.10">
    <property type="entry name" value="Phosphatidic acid phosphatase type 2/haloperoxidase"/>
    <property type="match status" value="1"/>
</dbReference>
<dbReference type="SMART" id="SM00014">
    <property type="entry name" value="acidPPc"/>
    <property type="match status" value="1"/>
</dbReference>
<feature type="domain" description="Phosphatidic acid phosphatase type 2/haloperoxidase" evidence="7">
    <location>
        <begin position="136"/>
        <end position="277"/>
    </location>
</feature>
<keyword evidence="4 6" id="KW-1133">Transmembrane helix</keyword>
<dbReference type="GeneID" id="19166685"/>
<evidence type="ECO:0000313" key="9">
    <source>
        <dbReference type="Proteomes" id="UP000019478"/>
    </source>
</evidence>
<evidence type="ECO:0000256" key="4">
    <source>
        <dbReference type="ARBA" id="ARBA00022989"/>
    </source>
</evidence>
<feature type="transmembrane region" description="Helical" evidence="6">
    <location>
        <begin position="234"/>
        <end position="253"/>
    </location>
</feature>
<dbReference type="CDD" id="cd03390">
    <property type="entry name" value="PAP2_containing_1_like"/>
    <property type="match status" value="1"/>
</dbReference>
<dbReference type="InterPro" id="IPR043216">
    <property type="entry name" value="PAP-like"/>
</dbReference>